<evidence type="ECO:0000313" key="2">
    <source>
        <dbReference type="Proteomes" id="UP001164746"/>
    </source>
</evidence>
<evidence type="ECO:0000313" key="1">
    <source>
        <dbReference type="EMBL" id="WAR25002.1"/>
    </source>
</evidence>
<organism evidence="1 2">
    <name type="scientific">Mya arenaria</name>
    <name type="common">Soft-shell clam</name>
    <dbReference type="NCBI Taxonomy" id="6604"/>
    <lineage>
        <taxon>Eukaryota</taxon>
        <taxon>Metazoa</taxon>
        <taxon>Spiralia</taxon>
        <taxon>Lophotrochozoa</taxon>
        <taxon>Mollusca</taxon>
        <taxon>Bivalvia</taxon>
        <taxon>Autobranchia</taxon>
        <taxon>Heteroconchia</taxon>
        <taxon>Euheterodonta</taxon>
        <taxon>Imparidentia</taxon>
        <taxon>Neoheterodontei</taxon>
        <taxon>Myida</taxon>
        <taxon>Myoidea</taxon>
        <taxon>Myidae</taxon>
        <taxon>Mya</taxon>
    </lineage>
</organism>
<sequence length="220" mass="24214">MVEVNVISYHLIYSRCTQLRDDGSRGELTDRIIIYSVLYKTCSEFHGIVSKEGIVSSEGNSLDVVSRCKWRELGWELKVQGAGAGVEAVVQGAGAGVGAEGARGGSWGWSCRFKGRELGVQGVVAVGPSTGNWGWELWMQRVNWSCRCKRLELRYGAMDARDGSYRCKGWELGVGAVCARGGSCSRCKHWELGLEAVGSEGNFDEQKRRTCILEPRKLNN</sequence>
<gene>
    <name evidence="1" type="ORF">MAR_010706</name>
</gene>
<proteinExistence type="predicted"/>
<accession>A0ABY7FVB1</accession>
<reference evidence="1" key="1">
    <citation type="submission" date="2022-11" db="EMBL/GenBank/DDBJ databases">
        <title>Centuries of genome instability and evolution in soft-shell clam transmissible cancer (bioRxiv).</title>
        <authorList>
            <person name="Hart S.F.M."/>
            <person name="Yonemitsu M.A."/>
            <person name="Giersch R.M."/>
            <person name="Beal B.F."/>
            <person name="Arriagada G."/>
            <person name="Davis B.W."/>
            <person name="Ostrander E.A."/>
            <person name="Goff S.P."/>
            <person name="Metzger M.J."/>
        </authorList>
    </citation>
    <scope>NUCLEOTIDE SEQUENCE</scope>
    <source>
        <strain evidence="1">MELC-2E11</strain>
        <tissue evidence="1">Siphon/mantle</tissue>
    </source>
</reference>
<name>A0ABY7FVB1_MYAAR</name>
<keyword evidence="2" id="KW-1185">Reference proteome</keyword>
<dbReference type="Proteomes" id="UP001164746">
    <property type="component" value="Chromosome 14"/>
</dbReference>
<protein>
    <submittedName>
        <fullName evidence="1">Uncharacterized protein</fullName>
    </submittedName>
</protein>
<dbReference type="EMBL" id="CP111025">
    <property type="protein sequence ID" value="WAR25002.1"/>
    <property type="molecule type" value="Genomic_DNA"/>
</dbReference>